<dbReference type="NCBIfam" id="TIGR01845">
    <property type="entry name" value="outer_NodT"/>
    <property type="match status" value="1"/>
</dbReference>
<sequence length="654" mass="70669">MTAKTFSRQIGPLARLTCAVLATSVAGCALKRDNYDVPPVPLPETFLNQGLNQGPTAGSDGTAGATDAAAAAGTADKASPVNPDPTTPPVTAETPQTPLAEVLPQWWRLFGSSELDVLIDRALRRNHDLQMSTLRVEQAQARFKQAAADELPTLTAPVSAAVDAPPNGLGSVSKGGDVVSERSFRLGLRTDWRVDLWGERAAAADAARQALWQATYDRDNVRRLVVGQVVTAYFQYLSLNDRYRVAQETETSQTDMLGSVEQRYTEGEATGIEMQQQRAAVRSSRATLPTLDLQRAETRHRLAVLVGMTPSELTLSDSGLDSVTVPGVVPGVPSSLLLRRPDVRSAESALLLADANIDEARARILPSLDLSAGAGTGANRISELFQPYSLMWNGLASLTATIFDYGKRQRQIDYARARHQELVESYVRAIYQAVRDVEDALAGVHFNALRLKAQTEALEASKAAWDFSRESYRVGATDYQTMLDTERTFRSDQDSFHRDRLDRVQSTVSLFLSLGGGTGDDLPLPGSGKRPPLPDTKQSGVVLASAPAAQETKAINWTEDASPRGWSVTLAAVFDRAGVDAAWRDLKAQLGNAADGLTAYPQQLGQVVGEKDGTLKDRMTWFRLRVSGLTTEDAAKTLCGQLGKDGRACTVSEE</sequence>
<evidence type="ECO:0000256" key="2">
    <source>
        <dbReference type="RuleBase" id="RU362097"/>
    </source>
</evidence>
<dbReference type="Pfam" id="PF02321">
    <property type="entry name" value="OEP"/>
    <property type="match status" value="2"/>
</dbReference>
<organism evidence="5 6">
    <name type="scientific">Novispirillum itersonii</name>
    <name type="common">Aquaspirillum itersonii</name>
    <dbReference type="NCBI Taxonomy" id="189"/>
    <lineage>
        <taxon>Bacteria</taxon>
        <taxon>Pseudomonadati</taxon>
        <taxon>Pseudomonadota</taxon>
        <taxon>Alphaproteobacteria</taxon>
        <taxon>Rhodospirillales</taxon>
        <taxon>Novispirillaceae</taxon>
        <taxon>Novispirillum</taxon>
    </lineage>
</organism>
<feature type="region of interest" description="Disordered" evidence="3">
    <location>
        <begin position="519"/>
        <end position="538"/>
    </location>
</feature>
<keyword evidence="2" id="KW-0472">Membrane</keyword>
<feature type="region of interest" description="Disordered" evidence="3">
    <location>
        <begin position="46"/>
        <end position="97"/>
    </location>
</feature>
<keyword evidence="2" id="KW-1134">Transmembrane beta strand</keyword>
<comment type="subcellular location">
    <subcellularLocation>
        <location evidence="2">Cell membrane</location>
        <topology evidence="2">Lipid-anchor</topology>
    </subcellularLocation>
</comment>
<evidence type="ECO:0000256" key="3">
    <source>
        <dbReference type="SAM" id="MobiDB-lite"/>
    </source>
</evidence>
<dbReference type="AlphaFoldDB" id="A0A7W9ZJ55"/>
<dbReference type="InterPro" id="IPR010131">
    <property type="entry name" value="MdtP/NodT-like"/>
</dbReference>
<proteinExistence type="inferred from homology"/>
<dbReference type="SUPFAM" id="SSF56954">
    <property type="entry name" value="Outer membrane efflux proteins (OEP)"/>
    <property type="match status" value="1"/>
</dbReference>
<dbReference type="PANTHER" id="PTHR30203:SF33">
    <property type="entry name" value="BLR4455 PROTEIN"/>
    <property type="match status" value="1"/>
</dbReference>
<evidence type="ECO:0000313" key="6">
    <source>
        <dbReference type="Proteomes" id="UP000544872"/>
    </source>
</evidence>
<dbReference type="Gene3D" id="2.20.200.10">
    <property type="entry name" value="Outer membrane efflux proteins (OEP)"/>
    <property type="match status" value="1"/>
</dbReference>
<evidence type="ECO:0000313" key="5">
    <source>
        <dbReference type="EMBL" id="MBB6212455.1"/>
    </source>
</evidence>
<dbReference type="InterPro" id="IPR007730">
    <property type="entry name" value="SPOR-like_dom"/>
</dbReference>
<evidence type="ECO:0000256" key="1">
    <source>
        <dbReference type="ARBA" id="ARBA00007613"/>
    </source>
</evidence>
<dbReference type="PROSITE" id="PS51257">
    <property type="entry name" value="PROKAR_LIPOPROTEIN"/>
    <property type="match status" value="1"/>
</dbReference>
<dbReference type="InterPro" id="IPR003423">
    <property type="entry name" value="OMP_efflux"/>
</dbReference>
<dbReference type="PANTHER" id="PTHR30203">
    <property type="entry name" value="OUTER MEMBRANE CATION EFFLUX PROTEIN"/>
    <property type="match status" value="1"/>
</dbReference>
<dbReference type="RefSeq" id="WP_184266521.1">
    <property type="nucleotide sequence ID" value="NZ_JACIIX010000026.1"/>
</dbReference>
<dbReference type="Gene3D" id="1.20.1600.10">
    <property type="entry name" value="Outer membrane efflux proteins (OEP)"/>
    <property type="match status" value="1"/>
</dbReference>
<dbReference type="PROSITE" id="PS51724">
    <property type="entry name" value="SPOR"/>
    <property type="match status" value="1"/>
</dbReference>
<keyword evidence="6" id="KW-1185">Reference proteome</keyword>
<dbReference type="GO" id="GO:0015562">
    <property type="term" value="F:efflux transmembrane transporter activity"/>
    <property type="evidence" value="ECO:0007669"/>
    <property type="project" value="InterPro"/>
</dbReference>
<comment type="caution">
    <text evidence="5">The sequence shown here is derived from an EMBL/GenBank/DDBJ whole genome shotgun (WGS) entry which is preliminary data.</text>
</comment>
<keyword evidence="2" id="KW-0564">Palmitate</keyword>
<name>A0A7W9ZJ55_NOVIT</name>
<keyword evidence="2 5" id="KW-0449">Lipoprotein</keyword>
<dbReference type="Proteomes" id="UP000544872">
    <property type="component" value="Unassembled WGS sequence"/>
</dbReference>
<dbReference type="EMBL" id="JACIIX010000026">
    <property type="protein sequence ID" value="MBB6212455.1"/>
    <property type="molecule type" value="Genomic_DNA"/>
</dbReference>
<feature type="domain" description="SPOR" evidence="4">
    <location>
        <begin position="560"/>
        <end position="654"/>
    </location>
</feature>
<feature type="compositionally biased region" description="Polar residues" evidence="3">
    <location>
        <begin position="46"/>
        <end position="55"/>
    </location>
</feature>
<accession>A0A7W9ZJ55</accession>
<evidence type="ECO:0000259" key="4">
    <source>
        <dbReference type="PROSITE" id="PS51724"/>
    </source>
</evidence>
<gene>
    <name evidence="5" type="ORF">FHS48_003911</name>
</gene>
<dbReference type="GO" id="GO:0042834">
    <property type="term" value="F:peptidoglycan binding"/>
    <property type="evidence" value="ECO:0007669"/>
    <property type="project" value="InterPro"/>
</dbReference>
<keyword evidence="2" id="KW-0812">Transmembrane</keyword>
<comment type="similarity">
    <text evidence="1 2">Belongs to the outer membrane factor (OMF) (TC 1.B.17) family.</text>
</comment>
<dbReference type="GO" id="GO:0005886">
    <property type="term" value="C:plasma membrane"/>
    <property type="evidence" value="ECO:0007669"/>
    <property type="project" value="UniProtKB-SubCell"/>
</dbReference>
<protein>
    <submittedName>
        <fullName evidence="5">NodT family efflux transporter outer membrane factor (OMF) lipoprotein</fullName>
    </submittedName>
</protein>
<dbReference type="Pfam" id="PF05036">
    <property type="entry name" value="SPOR"/>
    <property type="match status" value="1"/>
</dbReference>
<feature type="compositionally biased region" description="Low complexity" evidence="3">
    <location>
        <begin position="56"/>
        <end position="81"/>
    </location>
</feature>
<reference evidence="5 6" key="1">
    <citation type="submission" date="2020-08" db="EMBL/GenBank/DDBJ databases">
        <title>Genomic Encyclopedia of Type Strains, Phase IV (KMG-IV): sequencing the most valuable type-strain genomes for metagenomic binning, comparative biology and taxonomic classification.</title>
        <authorList>
            <person name="Goeker M."/>
        </authorList>
    </citation>
    <scope>NUCLEOTIDE SEQUENCE [LARGE SCALE GENOMIC DNA]</scope>
    <source>
        <strain evidence="5 6">DSM 11590</strain>
    </source>
</reference>